<dbReference type="OMA" id="CKKQCMQ"/>
<dbReference type="InterPro" id="IPR001873">
    <property type="entry name" value="ENaC"/>
</dbReference>
<keyword evidence="3 11" id="KW-0894">Sodium channel</keyword>
<keyword evidence="10 11" id="KW-0407">Ion channel</keyword>
<feature type="compositionally biased region" description="Acidic residues" evidence="12">
    <location>
        <begin position="234"/>
        <end position="245"/>
    </location>
</feature>
<dbReference type="GO" id="GO:0035725">
    <property type="term" value="P:sodium ion transmembrane transport"/>
    <property type="evidence" value="ECO:0000318"/>
    <property type="project" value="GO_Central"/>
</dbReference>
<evidence type="ECO:0000256" key="11">
    <source>
        <dbReference type="RuleBase" id="RU000679"/>
    </source>
</evidence>
<dbReference type="GO" id="GO:0005886">
    <property type="term" value="C:plasma membrane"/>
    <property type="evidence" value="ECO:0000318"/>
    <property type="project" value="GO_Central"/>
</dbReference>
<keyword evidence="15" id="KW-1185">Reference proteome</keyword>
<dbReference type="PRINTS" id="PR01078">
    <property type="entry name" value="AMINACHANNEL"/>
</dbReference>
<keyword evidence="7 11" id="KW-0406">Ion transport</keyword>
<dbReference type="Proteomes" id="UP000007110">
    <property type="component" value="Unassembled WGS sequence"/>
</dbReference>
<evidence type="ECO:0000256" key="4">
    <source>
        <dbReference type="ARBA" id="ARBA00022692"/>
    </source>
</evidence>
<reference evidence="15" key="1">
    <citation type="submission" date="2015-02" db="EMBL/GenBank/DDBJ databases">
        <title>Genome sequencing for Strongylocentrotus purpuratus.</title>
        <authorList>
            <person name="Murali S."/>
            <person name="Liu Y."/>
            <person name="Vee V."/>
            <person name="English A."/>
            <person name="Wang M."/>
            <person name="Skinner E."/>
            <person name="Han Y."/>
            <person name="Muzny D.M."/>
            <person name="Worley K.C."/>
            <person name="Gibbs R.A."/>
        </authorList>
    </citation>
    <scope>NUCLEOTIDE SEQUENCE</scope>
</reference>
<evidence type="ECO:0000313" key="15">
    <source>
        <dbReference type="Proteomes" id="UP000007110"/>
    </source>
</evidence>
<evidence type="ECO:0000256" key="3">
    <source>
        <dbReference type="ARBA" id="ARBA00022461"/>
    </source>
</evidence>
<dbReference type="RefSeq" id="XP_030835717.1">
    <property type="nucleotide sequence ID" value="XM_030979857.1"/>
</dbReference>
<evidence type="ECO:0000256" key="8">
    <source>
        <dbReference type="ARBA" id="ARBA00023136"/>
    </source>
</evidence>
<sequence length="736" mass="81167">MEYGQNDYVYNSEKQRMSVGLGVPPGDDMVGVETKALPPSPRSPMATPFQEPPKRATYGSVLNDFADSTTAHGLPRVISEGKWYWKIFWFLVFSGATYVFCRQAWDILTDYRSNPVNTNIKIQTRTYVDFPAVTVCNMNRMRRSKMVGTRFEGLIEIDGGFDDDGDSAYSWWFDFSSDFWNEYYSSGYSWGAGGGGGGSLGSSGGGSLGGSGGGMGSRKKRAMPYDNLFQDFESVPDDTTDEETVIEPNPQYKGARRFIHGERVARGASSSSSSYGGGGGGGSSSYGGGGGGGSSSYGGGGGGYGGSSSWGGGGGGGGWSSSYAWGTSSSWGWGGGYASSTYWNSWFDDWDSWGSELWGSFQFEFDDYYAWEDLVDGESDWQGFYDNSRSEDFSDIIDVANPTRVELEELGHQPEDFILQCTFDKRNCNYTDFKMFQNKVYGNCFTFNHGRDNQSIIETSKSGSTYGLHLTLFIEQPEYVGIFSQESGVRVAIHDPNVIPLPEDDGITSPTGTATSIGIRQNLILRQGGKYGNCTEDGVETPYQPVEFSYSTLGCKRQCLLDEMYDRCGCVDDIIEDLDLAKCSYFNSTQQRCRQLIQSLNDEGKLDCYCPNACTEMNYLTSTSTSLWPSERYEEHLYTRIAAKNDIAARILQSVEATRKNLARIRIYFEELNFQSVEEIPAYTFGSFLGGVGGLLGLYIGFSVVTISEIILLFLFLLKHTFCAAFCNTKVQPVHT</sequence>
<dbReference type="GeneID" id="100891818"/>
<feature type="region of interest" description="Disordered" evidence="12">
    <location>
        <begin position="233"/>
        <end position="257"/>
    </location>
</feature>
<keyword evidence="2 11" id="KW-0813">Transport</keyword>
<keyword evidence="8 13" id="KW-0472">Membrane</keyword>
<dbReference type="PANTHER" id="PTHR11690:SF248">
    <property type="entry name" value="PICKPOCKET 17, ISOFORM A"/>
    <property type="match status" value="1"/>
</dbReference>
<dbReference type="InParanoid" id="A0A7M7NFP2"/>
<dbReference type="PANTHER" id="PTHR11690">
    <property type="entry name" value="AMILORIDE-SENSITIVE SODIUM CHANNEL-RELATED"/>
    <property type="match status" value="1"/>
</dbReference>
<keyword evidence="4 11" id="KW-0812">Transmembrane</keyword>
<dbReference type="AlphaFoldDB" id="A0A7M7NFP2"/>
<proteinExistence type="inferred from homology"/>
<feature type="transmembrane region" description="Helical" evidence="13">
    <location>
        <begin position="696"/>
        <end position="718"/>
    </location>
</feature>
<dbReference type="KEGG" id="spu:100891818"/>
<comment type="subcellular location">
    <subcellularLocation>
        <location evidence="1">Membrane</location>
        <topology evidence="1">Multi-pass membrane protein</topology>
    </subcellularLocation>
</comment>
<evidence type="ECO:0000256" key="1">
    <source>
        <dbReference type="ARBA" id="ARBA00004141"/>
    </source>
</evidence>
<accession>A0A7M7NFP2</accession>
<evidence type="ECO:0000256" key="9">
    <source>
        <dbReference type="ARBA" id="ARBA00023201"/>
    </source>
</evidence>
<organism evidence="14 15">
    <name type="scientific">Strongylocentrotus purpuratus</name>
    <name type="common">Purple sea urchin</name>
    <dbReference type="NCBI Taxonomy" id="7668"/>
    <lineage>
        <taxon>Eukaryota</taxon>
        <taxon>Metazoa</taxon>
        <taxon>Echinodermata</taxon>
        <taxon>Eleutherozoa</taxon>
        <taxon>Echinozoa</taxon>
        <taxon>Echinoidea</taxon>
        <taxon>Euechinoidea</taxon>
        <taxon>Echinacea</taxon>
        <taxon>Camarodonta</taxon>
        <taxon>Echinidea</taxon>
        <taxon>Strongylocentrotidae</taxon>
        <taxon>Strongylocentrotus</taxon>
    </lineage>
</organism>
<dbReference type="EnsemblMetazoa" id="XM_030979857">
    <property type="protein sequence ID" value="XP_030835717"/>
    <property type="gene ID" value="LOC100891818"/>
</dbReference>
<evidence type="ECO:0000256" key="5">
    <source>
        <dbReference type="ARBA" id="ARBA00022989"/>
    </source>
</evidence>
<comment type="similarity">
    <text evidence="11">Belongs to the amiloride-sensitive sodium channel (TC 1.A.6) family.</text>
</comment>
<name>A0A7M7NFP2_STRPU</name>
<protein>
    <submittedName>
        <fullName evidence="14">Uncharacterized protein</fullName>
    </submittedName>
</protein>
<evidence type="ECO:0000256" key="2">
    <source>
        <dbReference type="ARBA" id="ARBA00022448"/>
    </source>
</evidence>
<dbReference type="OrthoDB" id="6021021at2759"/>
<dbReference type="Pfam" id="PF00858">
    <property type="entry name" value="ASC"/>
    <property type="match status" value="1"/>
</dbReference>
<keyword evidence="9 11" id="KW-0739">Sodium transport</keyword>
<keyword evidence="5 13" id="KW-1133">Transmembrane helix</keyword>
<dbReference type="Gene3D" id="1.10.287.770">
    <property type="entry name" value="YojJ-like"/>
    <property type="match status" value="1"/>
</dbReference>
<evidence type="ECO:0000256" key="6">
    <source>
        <dbReference type="ARBA" id="ARBA00023053"/>
    </source>
</evidence>
<dbReference type="GO" id="GO:0015280">
    <property type="term" value="F:ligand-gated sodium channel activity"/>
    <property type="evidence" value="ECO:0000318"/>
    <property type="project" value="GO_Central"/>
</dbReference>
<reference evidence="14" key="2">
    <citation type="submission" date="2021-01" db="UniProtKB">
        <authorList>
            <consortium name="EnsemblMetazoa"/>
        </authorList>
    </citation>
    <scope>IDENTIFICATION</scope>
</reference>
<evidence type="ECO:0000256" key="7">
    <source>
        <dbReference type="ARBA" id="ARBA00023065"/>
    </source>
</evidence>
<evidence type="ECO:0000256" key="10">
    <source>
        <dbReference type="ARBA" id="ARBA00023303"/>
    </source>
</evidence>
<keyword evidence="6" id="KW-0915">Sodium</keyword>
<evidence type="ECO:0000256" key="12">
    <source>
        <dbReference type="SAM" id="MobiDB-lite"/>
    </source>
</evidence>
<dbReference type="Gene3D" id="2.60.470.10">
    <property type="entry name" value="Acid-sensing ion channels like domains"/>
    <property type="match status" value="1"/>
</dbReference>
<evidence type="ECO:0000313" key="14">
    <source>
        <dbReference type="EnsemblMetazoa" id="XP_030835717"/>
    </source>
</evidence>
<evidence type="ECO:0000256" key="13">
    <source>
        <dbReference type="SAM" id="Phobius"/>
    </source>
</evidence>